<evidence type="ECO:0000259" key="13">
    <source>
        <dbReference type="PROSITE" id="PS51192"/>
    </source>
</evidence>
<feature type="compositionally biased region" description="Acidic residues" evidence="12">
    <location>
        <begin position="704"/>
        <end position="720"/>
    </location>
</feature>
<dbReference type="GO" id="GO:0016887">
    <property type="term" value="F:ATP hydrolysis activity"/>
    <property type="evidence" value="ECO:0007669"/>
    <property type="project" value="TreeGrafter"/>
</dbReference>
<feature type="compositionally biased region" description="Basic and acidic residues" evidence="12">
    <location>
        <begin position="1773"/>
        <end position="1786"/>
    </location>
</feature>
<dbReference type="STRING" id="1280837.A0A316VGS7"/>
<feature type="compositionally biased region" description="Low complexity" evidence="12">
    <location>
        <begin position="7"/>
        <end position="26"/>
    </location>
</feature>
<dbReference type="InterPro" id="IPR014001">
    <property type="entry name" value="Helicase_ATP-bd"/>
</dbReference>
<dbReference type="InterPro" id="IPR027417">
    <property type="entry name" value="P-loop_NTPase"/>
</dbReference>
<feature type="compositionally biased region" description="Acidic residues" evidence="12">
    <location>
        <begin position="884"/>
        <end position="894"/>
    </location>
</feature>
<dbReference type="InterPro" id="IPR049730">
    <property type="entry name" value="SNF2/RAD54-like_C"/>
</dbReference>
<dbReference type="Pfam" id="PF00271">
    <property type="entry name" value="Helicase_C"/>
    <property type="match status" value="1"/>
</dbReference>
<feature type="compositionally biased region" description="Acidic residues" evidence="12">
    <location>
        <begin position="649"/>
        <end position="670"/>
    </location>
</feature>
<feature type="compositionally biased region" description="Polar residues" evidence="12">
    <location>
        <begin position="318"/>
        <end position="339"/>
    </location>
</feature>
<dbReference type="GO" id="GO:0000812">
    <property type="term" value="C:Swr1 complex"/>
    <property type="evidence" value="ECO:0007669"/>
    <property type="project" value="TreeGrafter"/>
</dbReference>
<feature type="compositionally biased region" description="Basic and acidic residues" evidence="12">
    <location>
        <begin position="41"/>
        <end position="52"/>
    </location>
</feature>
<keyword evidence="10" id="KW-0010">Activator</keyword>
<feature type="domain" description="Helicase ATP-binding" evidence="13">
    <location>
        <begin position="1015"/>
        <end position="1180"/>
    </location>
</feature>
<feature type="compositionally biased region" description="Acidic residues" evidence="12">
    <location>
        <begin position="842"/>
        <end position="859"/>
    </location>
</feature>
<dbReference type="SMART" id="SM00490">
    <property type="entry name" value="HELICc"/>
    <property type="match status" value="1"/>
</dbReference>
<keyword evidence="9" id="KW-0238">DNA-binding</keyword>
<feature type="compositionally biased region" description="Basic and acidic residues" evidence="12">
    <location>
        <begin position="933"/>
        <end position="944"/>
    </location>
</feature>
<keyword evidence="11" id="KW-0539">Nucleus</keyword>
<reference evidence="15 16" key="1">
    <citation type="journal article" date="2018" name="Mol. Biol. Evol.">
        <title>Broad Genomic Sampling Reveals a Smut Pathogenic Ancestry of the Fungal Clade Ustilaginomycotina.</title>
        <authorList>
            <person name="Kijpornyongpan T."/>
            <person name="Mondo S.J."/>
            <person name="Barry K."/>
            <person name="Sandor L."/>
            <person name="Lee J."/>
            <person name="Lipzen A."/>
            <person name="Pangilinan J."/>
            <person name="LaButti K."/>
            <person name="Hainaut M."/>
            <person name="Henrissat B."/>
            <person name="Grigoriev I.V."/>
            <person name="Spatafora J.W."/>
            <person name="Aime M.C."/>
        </authorList>
    </citation>
    <scope>NUCLEOTIDE SEQUENCE [LARGE SCALE GENOMIC DNA]</scope>
    <source>
        <strain evidence="15 16">MCA 3882</strain>
    </source>
</reference>
<dbReference type="EMBL" id="KZ819603">
    <property type="protein sequence ID" value="PWN34705.1"/>
    <property type="molecule type" value="Genomic_DNA"/>
</dbReference>
<evidence type="ECO:0000256" key="10">
    <source>
        <dbReference type="ARBA" id="ARBA00023159"/>
    </source>
</evidence>
<dbReference type="GO" id="GO:0003677">
    <property type="term" value="F:DNA binding"/>
    <property type="evidence" value="ECO:0007669"/>
    <property type="project" value="UniProtKB-KW"/>
</dbReference>
<dbReference type="FunCoup" id="A0A316VGS7">
    <property type="interactions" value="408"/>
</dbReference>
<evidence type="ECO:0000256" key="12">
    <source>
        <dbReference type="SAM" id="MobiDB-lite"/>
    </source>
</evidence>
<dbReference type="InParanoid" id="A0A316VGS7"/>
<gene>
    <name evidence="15" type="ORF">FA14DRAFT_160196</name>
</gene>
<keyword evidence="5" id="KW-0378">Hydrolase</keyword>
<feature type="compositionally biased region" description="Basic and acidic residues" evidence="12">
    <location>
        <begin position="1795"/>
        <end position="1812"/>
    </location>
</feature>
<dbReference type="FunFam" id="3.40.50.10810:FF:000005">
    <property type="entry name" value="Photoperiod-independent early flowering 1"/>
    <property type="match status" value="1"/>
</dbReference>
<dbReference type="GO" id="GO:0042393">
    <property type="term" value="F:histone binding"/>
    <property type="evidence" value="ECO:0007669"/>
    <property type="project" value="TreeGrafter"/>
</dbReference>
<dbReference type="SMART" id="SM00487">
    <property type="entry name" value="DEXDc"/>
    <property type="match status" value="1"/>
</dbReference>
<feature type="region of interest" description="Disordered" evidence="12">
    <location>
        <begin position="1"/>
        <end position="229"/>
    </location>
</feature>
<evidence type="ECO:0000256" key="11">
    <source>
        <dbReference type="ARBA" id="ARBA00023242"/>
    </source>
</evidence>
<feature type="region of interest" description="Disordered" evidence="12">
    <location>
        <begin position="289"/>
        <end position="411"/>
    </location>
</feature>
<dbReference type="Pfam" id="PF07529">
    <property type="entry name" value="HSA"/>
    <property type="match status" value="1"/>
</dbReference>
<evidence type="ECO:0000256" key="7">
    <source>
        <dbReference type="ARBA" id="ARBA00022840"/>
    </source>
</evidence>
<evidence type="ECO:0000256" key="1">
    <source>
        <dbReference type="ARBA" id="ARBA00004123"/>
    </source>
</evidence>
<dbReference type="PANTHER" id="PTHR45685:SF1">
    <property type="entry name" value="HELICASE SRCAP"/>
    <property type="match status" value="1"/>
</dbReference>
<dbReference type="GeneID" id="37020345"/>
<evidence type="ECO:0000256" key="6">
    <source>
        <dbReference type="ARBA" id="ARBA00022806"/>
    </source>
</evidence>
<dbReference type="GO" id="GO:0003678">
    <property type="term" value="F:DNA helicase activity"/>
    <property type="evidence" value="ECO:0007669"/>
    <property type="project" value="UniProtKB-EC"/>
</dbReference>
<evidence type="ECO:0000313" key="15">
    <source>
        <dbReference type="EMBL" id="PWN34705.1"/>
    </source>
</evidence>
<keyword evidence="4" id="KW-0547">Nucleotide-binding</keyword>
<dbReference type="InterPro" id="IPR038718">
    <property type="entry name" value="SNF2-like_sf"/>
</dbReference>
<keyword evidence="16" id="KW-1185">Reference proteome</keyword>
<feature type="domain" description="Helicase C-terminal" evidence="14">
    <location>
        <begin position="1564"/>
        <end position="1719"/>
    </location>
</feature>
<feature type="compositionally biased region" description="Polar residues" evidence="12">
    <location>
        <begin position="116"/>
        <end position="148"/>
    </location>
</feature>
<dbReference type="Gene3D" id="1.20.120.850">
    <property type="entry name" value="SWI2/SNF2 ATPases, N-terminal domain"/>
    <property type="match status" value="1"/>
</dbReference>
<feature type="region of interest" description="Disordered" evidence="12">
    <location>
        <begin position="1742"/>
        <end position="1838"/>
    </location>
</feature>
<dbReference type="PROSITE" id="PS51194">
    <property type="entry name" value="HELICASE_CTER"/>
    <property type="match status" value="1"/>
</dbReference>
<accession>A0A316VGS7</accession>
<evidence type="ECO:0000256" key="8">
    <source>
        <dbReference type="ARBA" id="ARBA00022853"/>
    </source>
</evidence>
<evidence type="ECO:0000313" key="16">
    <source>
        <dbReference type="Proteomes" id="UP000245771"/>
    </source>
</evidence>
<dbReference type="OrthoDB" id="372624at2759"/>
<sequence>MSALDDPGGSSSNVPQNNPVPAVNGQTEEQAPEIAVVQNKNDLDARTDDAKDVTPATGPEQPLNGVKEKKKRRRLDDLGFSSPGPAFLTSASISSDGGGTESESDTNRTRPRRQSRLSTHVINGSALNGHQQNSRSISPAPNGSQQHHTTVEPPKQKTTSKPSIFRNFTPKASSVQQSSPSTSKVNGKGKGVDRSVGEVSRPVNGKRESTITSTVHHDSQAGSSRKDRLLDERRKQMDKVYKDHDMLVRELFHLHKFVTLFGFDPEVALQDRSDVFERFRMDYDLATQLSGTKGGRTTRRIVSARRGDLSLPIEQKQKNTLPSTSVQQQSQNGKYSNGQKRGRLRTSSINSSSDGAGSDANGKARGKEDVPSKKRAKKIILRRSKDPAVSSDGESDTLLEPDTGTTKKRKSKFIYLPRPPVEVERIDGIPRIRVLQPANLPPKARFDQSLSSYLSSWYTSGDIVGSTGEWQELSQAELIQRDEREAALYSRIDELRSEGLLQSREEALKRSHQNRAREAIRTNNYWDSILSQIGQRQHQQRVELRNKIQMAKRVARMVQTYWDEKLGRGEKQRKIEERRVRALAKWTVREVRKQWKLAVNVIRAQRNAKEKQEKDRAGREQLRTILEQSSQMLGKQQKALLEMEAQMSESEESSLDISEEESDEEDEAEDSSGSGTESGPESEESEIENNTARDDTLAALLAHEEDDVSDELEEESDFDITEASSGPENVEDDDESEEQEEQEEYGSLSQLLQPGTPDDDESIEEVNGAHAKIKEISVEPVDFEAENELKPVKTTRISKSDASPSSDVNGSHTSPEVIAAGDASDNADTSDEDAELERKMWEEDESESDEANSDAEMPVEELMKKYGYGKENKTAEIDTKAESELPDTSDEDADLERKMWEEDESESDDDQANSDAEMSIEDLKKKYGYGAESKTKPDDAKPDVDLESASQQESDDSDVSMGEQSDAGEKEPASEIETIGSATPNEDRTSVKIKPPFLLRGNLRPYQQIGFEWLVNLYNSGSNGILADEMGLGKTIQTISLLGHLACDKGIWGPHLVVAPTSVMLNWEVEFKKFLPGFKILSYYGSQRERKEKRKGWNSDNSFNVCITSYQLILADQHILRRKAWQYLVLDEAHHIKNFRSQRWQTLLGFNSQRRLLLTGTPLQNNLMDLWSLMYFLMPNGINSADGMVNTGFSSMKDFQQWFSNPLNRAVESAGVGAVSEEMDAETRGMVSKLHVLLRPYLLRRLKSEVEREMPAKYEHVIKCRLSKRQQFLYNDFMSRAKTRESLASGNYLSIINCLMQLRKVCNHPDLFEQRPIVTSFAMNRSAVADYEIKELLVRRNLLSDPEHDRESVNLDVINMHFNDPSRSHLTPITSRSLKKLDASDHLLHAKTQIPPSEPIDTWTIEGYTNSMKKRQQNELASKWQHIGYLNRLRCEASPPRHFDDDTIQLLKRFGNEDRLAPFSLVKDSRRGHLTRCDPVHKMIYSNEDRREAVQGFIDRFAFVTPKAVSTDMPKWALPGFDYSTIPAPAQDVSFDTLHKSAVKLQIAFPDASLLQYDCGKMQELAKLMDKCKYGSHRILIFTQMTKVLDILEIWLNFNGFNYLRLDGQTKVEDRQSLTEKFNRDDRIKAFILSTRSGGLGINLTGADYVLFFDIDWNFQIEAQCMDRAHRIGQTRDVHIYRFVSEHTIEENMLKKSQEKRLLDAMVIQDGEFNTEGLSKMSWVESMFDEGGRSIAGVRVGGYDADEQKDQPNMSGKRIEQAMDEAEDEEDAQAAREARAEIHVIDDEFAEEMDANDRENNAKNDSVPDSREVSTPLDAEGQVYENGQQEEEEGGTIDDYMLQFVDKDWDYFSTI</sequence>
<dbReference type="RefSeq" id="XP_025355007.1">
    <property type="nucleotide sequence ID" value="XM_025498564.1"/>
</dbReference>
<keyword evidence="8" id="KW-0156">Chromatin regulator</keyword>
<name>A0A316VGS7_9BASI</name>
<keyword evidence="7" id="KW-0067">ATP-binding</keyword>
<evidence type="ECO:0000256" key="4">
    <source>
        <dbReference type="ARBA" id="ARBA00022741"/>
    </source>
</evidence>
<feature type="compositionally biased region" description="Low complexity" evidence="12">
    <location>
        <begin position="170"/>
        <end position="185"/>
    </location>
</feature>
<evidence type="ECO:0000256" key="5">
    <source>
        <dbReference type="ARBA" id="ARBA00022801"/>
    </source>
</evidence>
<comment type="subcellular location">
    <subcellularLocation>
        <location evidence="1">Nucleus</location>
    </subcellularLocation>
</comment>
<evidence type="ECO:0000256" key="9">
    <source>
        <dbReference type="ARBA" id="ARBA00023125"/>
    </source>
</evidence>
<dbReference type="InterPro" id="IPR050520">
    <property type="entry name" value="INO80/SWR1_helicase"/>
</dbReference>
<dbReference type="InterPro" id="IPR014012">
    <property type="entry name" value="HSA_dom"/>
</dbReference>
<dbReference type="EC" id="3.6.4.12" evidence="3"/>
<evidence type="ECO:0000256" key="3">
    <source>
        <dbReference type="ARBA" id="ARBA00012551"/>
    </source>
</evidence>
<keyword evidence="6" id="KW-0347">Helicase</keyword>
<dbReference type="InterPro" id="IPR000330">
    <property type="entry name" value="SNF2_N"/>
</dbReference>
<organism evidence="15 16">
    <name type="scientific">Meira miltonrushii</name>
    <dbReference type="NCBI Taxonomy" id="1280837"/>
    <lineage>
        <taxon>Eukaryota</taxon>
        <taxon>Fungi</taxon>
        <taxon>Dikarya</taxon>
        <taxon>Basidiomycota</taxon>
        <taxon>Ustilaginomycotina</taxon>
        <taxon>Exobasidiomycetes</taxon>
        <taxon>Exobasidiales</taxon>
        <taxon>Brachybasidiaceae</taxon>
        <taxon>Meira</taxon>
    </lineage>
</organism>
<dbReference type="CDD" id="cd18793">
    <property type="entry name" value="SF2_C_SNF"/>
    <property type="match status" value="1"/>
</dbReference>
<dbReference type="PROSITE" id="PS51192">
    <property type="entry name" value="HELICASE_ATP_BIND_1"/>
    <property type="match status" value="1"/>
</dbReference>
<evidence type="ECO:0000259" key="14">
    <source>
        <dbReference type="PROSITE" id="PS51194"/>
    </source>
</evidence>
<feature type="compositionally biased region" description="Low complexity" evidence="12">
    <location>
        <begin position="347"/>
        <end position="361"/>
    </location>
</feature>
<dbReference type="Gene3D" id="3.40.50.10810">
    <property type="entry name" value="Tandem AAA-ATPase domain"/>
    <property type="match status" value="1"/>
</dbReference>
<feature type="compositionally biased region" description="Basic and acidic residues" evidence="12">
    <location>
        <begin position="861"/>
        <end position="883"/>
    </location>
</feature>
<proteinExistence type="inferred from homology"/>
<dbReference type="GO" id="GO:0006338">
    <property type="term" value="P:chromatin remodeling"/>
    <property type="evidence" value="ECO:0007669"/>
    <property type="project" value="TreeGrafter"/>
</dbReference>
<dbReference type="InterPro" id="IPR001650">
    <property type="entry name" value="Helicase_C-like"/>
</dbReference>
<feature type="compositionally biased region" description="Basic and acidic residues" evidence="12">
    <location>
        <begin position="205"/>
        <end position="229"/>
    </location>
</feature>
<feature type="compositionally biased region" description="Polar residues" evidence="12">
    <location>
        <begin position="795"/>
        <end position="814"/>
    </location>
</feature>
<feature type="compositionally biased region" description="Basic residues" evidence="12">
    <location>
        <begin position="373"/>
        <end position="382"/>
    </location>
</feature>
<feature type="compositionally biased region" description="Acidic residues" evidence="12">
    <location>
        <begin position="901"/>
        <end position="912"/>
    </location>
</feature>
<dbReference type="Gene3D" id="3.40.50.300">
    <property type="entry name" value="P-loop containing nucleotide triphosphate hydrolases"/>
    <property type="match status" value="1"/>
</dbReference>
<feature type="compositionally biased region" description="Acidic residues" evidence="12">
    <location>
        <begin position="729"/>
        <end position="744"/>
    </location>
</feature>
<dbReference type="Proteomes" id="UP000245771">
    <property type="component" value="Unassembled WGS sequence"/>
</dbReference>
<protein>
    <recommendedName>
        <fullName evidence="3">DNA helicase</fullName>
        <ecNumber evidence="3">3.6.4.12</ecNumber>
    </recommendedName>
</protein>
<feature type="compositionally biased region" description="Acidic residues" evidence="12">
    <location>
        <begin position="1762"/>
        <end position="1772"/>
    </location>
</feature>
<dbReference type="PANTHER" id="PTHR45685">
    <property type="entry name" value="HELICASE SRCAP-RELATED"/>
    <property type="match status" value="1"/>
</dbReference>
<feature type="region of interest" description="Disordered" evidence="12">
    <location>
        <begin position="644"/>
        <end position="988"/>
    </location>
</feature>
<dbReference type="Pfam" id="PF00176">
    <property type="entry name" value="SNF2-rel_dom"/>
    <property type="match status" value="1"/>
</dbReference>
<dbReference type="SUPFAM" id="SSF52540">
    <property type="entry name" value="P-loop containing nucleoside triphosphate hydrolases"/>
    <property type="match status" value="2"/>
</dbReference>
<evidence type="ECO:0000256" key="2">
    <source>
        <dbReference type="ARBA" id="ARBA00009220"/>
    </source>
</evidence>
<dbReference type="GO" id="GO:0005524">
    <property type="term" value="F:ATP binding"/>
    <property type="evidence" value="ECO:0007669"/>
    <property type="project" value="UniProtKB-KW"/>
</dbReference>
<comment type="similarity">
    <text evidence="2">Belongs to the SNF2/RAD54 helicase family. SWR1 subfamily.</text>
</comment>